<keyword evidence="2" id="KW-1185">Reference proteome</keyword>
<dbReference type="STRING" id="287099.SAMN05660413_01703"/>
<dbReference type="InterPro" id="IPR026350">
    <property type="entry name" value="GxxExxY"/>
</dbReference>
<reference evidence="1 2" key="1">
    <citation type="submission" date="2016-10" db="EMBL/GenBank/DDBJ databases">
        <authorList>
            <person name="de Groot N.N."/>
        </authorList>
    </citation>
    <scope>NUCLEOTIDE SEQUENCE [LARGE SCALE GENOMIC DNA]</scope>
    <source>
        <strain evidence="1 2">DSM 17794</strain>
    </source>
</reference>
<dbReference type="OrthoDB" id="9806869at2"/>
<proteinExistence type="predicted"/>
<dbReference type="Pfam" id="PF13366">
    <property type="entry name" value="PDDEXK_3"/>
    <property type="match status" value="1"/>
</dbReference>
<evidence type="ECO:0000313" key="1">
    <source>
        <dbReference type="EMBL" id="SFN58185.1"/>
    </source>
</evidence>
<gene>
    <name evidence="1" type="ORF">SAMN05660413_01703</name>
</gene>
<sequence length="134" mass="15856">MESDNKILFKEESYQIIGACMKVHRALGPGFLEAVYEEALEKEFMKSSIPFKRQEKLEIYYDNEKMNKYYRADFICFDKIILEIKAVSYVPVLFYSQLKNYLTATKKELGMLINFGQPSLTYTYKRIINTQNSR</sequence>
<dbReference type="Proteomes" id="UP000199153">
    <property type="component" value="Unassembled WGS sequence"/>
</dbReference>
<dbReference type="EMBL" id="FOVL01000009">
    <property type="protein sequence ID" value="SFN58185.1"/>
    <property type="molecule type" value="Genomic_DNA"/>
</dbReference>
<evidence type="ECO:0000313" key="2">
    <source>
        <dbReference type="Proteomes" id="UP000199153"/>
    </source>
</evidence>
<organism evidence="1 2">
    <name type="scientific">Salegentibacter flavus</name>
    <dbReference type="NCBI Taxonomy" id="287099"/>
    <lineage>
        <taxon>Bacteria</taxon>
        <taxon>Pseudomonadati</taxon>
        <taxon>Bacteroidota</taxon>
        <taxon>Flavobacteriia</taxon>
        <taxon>Flavobacteriales</taxon>
        <taxon>Flavobacteriaceae</taxon>
        <taxon>Salegentibacter</taxon>
    </lineage>
</organism>
<name>A0A1I5A6X5_9FLAO</name>
<accession>A0A1I5A6X5</accession>
<dbReference type="NCBIfam" id="TIGR04256">
    <property type="entry name" value="GxxExxY"/>
    <property type="match status" value="1"/>
</dbReference>
<protein>
    <submittedName>
        <fullName evidence="1">GxxExxY protein</fullName>
    </submittedName>
</protein>
<dbReference type="AlphaFoldDB" id="A0A1I5A6X5"/>